<protein>
    <submittedName>
        <fullName evidence="1">Uncharacterized protein</fullName>
    </submittedName>
</protein>
<sequence length="55" mass="6273">MERAYPFGHAEKGYMLFNFSGVQSANFCLKAITKLLWLTACCVENLIKYIIPLTI</sequence>
<organism evidence="1">
    <name type="scientific">Arundo donax</name>
    <name type="common">Giant reed</name>
    <name type="synonym">Donax arundinaceus</name>
    <dbReference type="NCBI Taxonomy" id="35708"/>
    <lineage>
        <taxon>Eukaryota</taxon>
        <taxon>Viridiplantae</taxon>
        <taxon>Streptophyta</taxon>
        <taxon>Embryophyta</taxon>
        <taxon>Tracheophyta</taxon>
        <taxon>Spermatophyta</taxon>
        <taxon>Magnoliopsida</taxon>
        <taxon>Liliopsida</taxon>
        <taxon>Poales</taxon>
        <taxon>Poaceae</taxon>
        <taxon>PACMAD clade</taxon>
        <taxon>Arundinoideae</taxon>
        <taxon>Arundineae</taxon>
        <taxon>Arundo</taxon>
    </lineage>
</organism>
<name>A0A0A9C2C2_ARUDO</name>
<reference evidence="1" key="2">
    <citation type="journal article" date="2015" name="Data Brief">
        <title>Shoot transcriptome of the giant reed, Arundo donax.</title>
        <authorList>
            <person name="Barrero R.A."/>
            <person name="Guerrero F.D."/>
            <person name="Moolhuijzen P."/>
            <person name="Goolsby J.A."/>
            <person name="Tidwell J."/>
            <person name="Bellgard S.E."/>
            <person name="Bellgard M.I."/>
        </authorList>
    </citation>
    <scope>NUCLEOTIDE SEQUENCE</scope>
    <source>
        <tissue evidence="1">Shoot tissue taken approximately 20 cm above the soil surface</tissue>
    </source>
</reference>
<proteinExistence type="predicted"/>
<dbReference type="AlphaFoldDB" id="A0A0A9C2C2"/>
<dbReference type="EMBL" id="GBRH01227441">
    <property type="protein sequence ID" value="JAD70454.1"/>
    <property type="molecule type" value="Transcribed_RNA"/>
</dbReference>
<evidence type="ECO:0000313" key="1">
    <source>
        <dbReference type="EMBL" id="JAD70454.1"/>
    </source>
</evidence>
<accession>A0A0A9C2C2</accession>
<reference evidence="1" key="1">
    <citation type="submission" date="2014-09" db="EMBL/GenBank/DDBJ databases">
        <authorList>
            <person name="Magalhaes I.L.F."/>
            <person name="Oliveira U."/>
            <person name="Santos F.R."/>
            <person name="Vidigal T.H.D.A."/>
            <person name="Brescovit A.D."/>
            <person name="Santos A.J."/>
        </authorList>
    </citation>
    <scope>NUCLEOTIDE SEQUENCE</scope>
    <source>
        <tissue evidence="1">Shoot tissue taken approximately 20 cm above the soil surface</tissue>
    </source>
</reference>